<feature type="domain" description="Mur ligase C-terminal" evidence="16">
    <location>
        <begin position="297"/>
        <end position="431"/>
    </location>
</feature>
<keyword evidence="8 14" id="KW-0067">ATP-binding</keyword>
<dbReference type="InterPro" id="IPR050061">
    <property type="entry name" value="MurCDEF_pg_biosynth"/>
</dbReference>
<dbReference type="SUPFAM" id="SSF51984">
    <property type="entry name" value="MurCD N-terminal domain"/>
    <property type="match status" value="1"/>
</dbReference>
<dbReference type="GO" id="GO:0071555">
    <property type="term" value="P:cell wall organization"/>
    <property type="evidence" value="ECO:0007669"/>
    <property type="project" value="UniProtKB-KW"/>
</dbReference>
<dbReference type="GO" id="GO:0005524">
    <property type="term" value="F:ATP binding"/>
    <property type="evidence" value="ECO:0007669"/>
    <property type="project" value="UniProtKB-UniRule"/>
</dbReference>
<dbReference type="InterPro" id="IPR036615">
    <property type="entry name" value="Mur_ligase_C_dom_sf"/>
</dbReference>
<dbReference type="InterPro" id="IPR005758">
    <property type="entry name" value="UDP-N-AcMur_Ala_ligase_MurC"/>
</dbReference>
<evidence type="ECO:0000256" key="7">
    <source>
        <dbReference type="ARBA" id="ARBA00022741"/>
    </source>
</evidence>
<evidence type="ECO:0000256" key="1">
    <source>
        <dbReference type="ARBA" id="ARBA00004496"/>
    </source>
</evidence>
<keyword evidence="5 14" id="KW-0436">Ligase</keyword>
<accession>A0A932YYS6</accession>
<keyword evidence="10 14" id="KW-0573">Peptidoglycan synthesis</keyword>
<sequence length="457" mass="50924">MNGMQPAHAHFIGIGGIGMSALARLYLARGWRVSGSDLARSEITDALRKEGIRVFIGHRRLNIAPAVTKIIRTIAVPKDNPELLQAKRRRIPSYSYAEAVGELSRKYKTIAVAGAHGKSTTTALISLMLIKAGLDPTIIIGAKLRELGNSNFRSGKSKFLVLEADEYRASFLHYHPEIAVITNIDREHLDFYKNAKNIEAAFLKFLTHVRRGGLAVLNRDDPRVRGTAARLRRAKPDIRIAWFSLESPLAQRIKRILKIPGKHNVANALAAHAVGRALEIPEKKILAALSSYRGAWRRFDYQGTFAGAKVIADYAHHPTEIKATLQAAREKFPQRRIWCVFQPHHYERTRDLFREFTAAFANCDQLILLDIYEVAGREHARSQSAVSSQKLAQAIAKRGVPASYLKNAAALKSFLRQHLTKGDVLLMMGAGSIWEMTKKLMTNAKGRGTNASAGFRR</sequence>
<dbReference type="Pfam" id="PF01225">
    <property type="entry name" value="Mur_ligase"/>
    <property type="match status" value="1"/>
</dbReference>
<dbReference type="Proteomes" id="UP000756703">
    <property type="component" value="Unassembled WGS sequence"/>
</dbReference>
<evidence type="ECO:0000259" key="15">
    <source>
        <dbReference type="Pfam" id="PF01225"/>
    </source>
</evidence>
<dbReference type="Gene3D" id="3.40.50.720">
    <property type="entry name" value="NAD(P)-binding Rossmann-like Domain"/>
    <property type="match status" value="1"/>
</dbReference>
<evidence type="ECO:0000259" key="17">
    <source>
        <dbReference type="Pfam" id="PF08245"/>
    </source>
</evidence>
<dbReference type="PANTHER" id="PTHR43445">
    <property type="entry name" value="UDP-N-ACETYLMURAMATE--L-ALANINE LIGASE-RELATED"/>
    <property type="match status" value="1"/>
</dbReference>
<comment type="pathway">
    <text evidence="2 14">Cell wall biogenesis; peptidoglycan biosynthesis.</text>
</comment>
<dbReference type="Pfam" id="PF02875">
    <property type="entry name" value="Mur_ligase_C"/>
    <property type="match status" value="1"/>
</dbReference>
<dbReference type="GO" id="GO:0008763">
    <property type="term" value="F:UDP-N-acetylmuramate-L-alanine ligase activity"/>
    <property type="evidence" value="ECO:0007669"/>
    <property type="project" value="UniProtKB-UniRule"/>
</dbReference>
<name>A0A932YYS6_9BACT</name>
<keyword evidence="9 14" id="KW-0133">Cell shape</keyword>
<dbReference type="AlphaFoldDB" id="A0A932YYS6"/>
<dbReference type="NCBIfam" id="TIGR01082">
    <property type="entry name" value="murC"/>
    <property type="match status" value="1"/>
</dbReference>
<evidence type="ECO:0000313" key="18">
    <source>
        <dbReference type="EMBL" id="MBI4132683.1"/>
    </source>
</evidence>
<dbReference type="Pfam" id="PF08245">
    <property type="entry name" value="Mur_ligase_M"/>
    <property type="match status" value="1"/>
</dbReference>
<organism evidence="18 19">
    <name type="scientific">Candidatus Sungiibacteriota bacterium</name>
    <dbReference type="NCBI Taxonomy" id="2750080"/>
    <lineage>
        <taxon>Bacteria</taxon>
        <taxon>Candidatus Sungiibacteriota</taxon>
    </lineage>
</organism>
<dbReference type="Gene3D" id="3.40.1190.10">
    <property type="entry name" value="Mur-like, catalytic domain"/>
    <property type="match status" value="1"/>
</dbReference>
<feature type="domain" description="Mur ligase central" evidence="17">
    <location>
        <begin position="112"/>
        <end position="274"/>
    </location>
</feature>
<dbReference type="SUPFAM" id="SSF53244">
    <property type="entry name" value="MurD-like peptide ligases, peptide-binding domain"/>
    <property type="match status" value="1"/>
</dbReference>
<dbReference type="HAMAP" id="MF_00046">
    <property type="entry name" value="MurC"/>
    <property type="match status" value="1"/>
</dbReference>
<proteinExistence type="inferred from homology"/>
<evidence type="ECO:0000256" key="3">
    <source>
        <dbReference type="ARBA" id="ARBA00012211"/>
    </source>
</evidence>
<comment type="caution">
    <text evidence="18">The sequence shown here is derived from an EMBL/GenBank/DDBJ whole genome shotgun (WGS) entry which is preliminary data.</text>
</comment>
<dbReference type="GO" id="GO:0008360">
    <property type="term" value="P:regulation of cell shape"/>
    <property type="evidence" value="ECO:0007669"/>
    <property type="project" value="UniProtKB-KW"/>
</dbReference>
<keyword evidence="7 14" id="KW-0547">Nucleotide-binding</keyword>
<comment type="subcellular location">
    <subcellularLocation>
        <location evidence="1 14">Cytoplasm</location>
    </subcellularLocation>
</comment>
<dbReference type="Gene3D" id="3.90.190.20">
    <property type="entry name" value="Mur ligase, C-terminal domain"/>
    <property type="match status" value="1"/>
</dbReference>
<evidence type="ECO:0000256" key="2">
    <source>
        <dbReference type="ARBA" id="ARBA00004752"/>
    </source>
</evidence>
<dbReference type="InterPro" id="IPR013221">
    <property type="entry name" value="Mur_ligase_cen"/>
</dbReference>
<feature type="domain" description="Mur ligase N-terminal catalytic" evidence="15">
    <location>
        <begin position="8"/>
        <end position="107"/>
    </location>
</feature>
<evidence type="ECO:0000256" key="12">
    <source>
        <dbReference type="ARBA" id="ARBA00023316"/>
    </source>
</evidence>
<evidence type="ECO:0000256" key="8">
    <source>
        <dbReference type="ARBA" id="ARBA00022840"/>
    </source>
</evidence>
<evidence type="ECO:0000256" key="14">
    <source>
        <dbReference type="HAMAP-Rule" id="MF_00046"/>
    </source>
</evidence>
<comment type="catalytic activity">
    <reaction evidence="13 14">
        <text>UDP-N-acetyl-alpha-D-muramate + L-alanine + ATP = UDP-N-acetyl-alpha-D-muramoyl-L-alanine + ADP + phosphate + H(+)</text>
        <dbReference type="Rhea" id="RHEA:23372"/>
        <dbReference type="ChEBI" id="CHEBI:15378"/>
        <dbReference type="ChEBI" id="CHEBI:30616"/>
        <dbReference type="ChEBI" id="CHEBI:43474"/>
        <dbReference type="ChEBI" id="CHEBI:57972"/>
        <dbReference type="ChEBI" id="CHEBI:70757"/>
        <dbReference type="ChEBI" id="CHEBI:83898"/>
        <dbReference type="ChEBI" id="CHEBI:456216"/>
        <dbReference type="EC" id="6.3.2.8"/>
    </reaction>
</comment>
<evidence type="ECO:0000256" key="10">
    <source>
        <dbReference type="ARBA" id="ARBA00022984"/>
    </source>
</evidence>
<keyword evidence="6 14" id="KW-0132">Cell division</keyword>
<dbReference type="GO" id="GO:0009252">
    <property type="term" value="P:peptidoglycan biosynthetic process"/>
    <property type="evidence" value="ECO:0007669"/>
    <property type="project" value="UniProtKB-UniRule"/>
</dbReference>
<reference evidence="18" key="1">
    <citation type="submission" date="2020-07" db="EMBL/GenBank/DDBJ databases">
        <title>Huge and variable diversity of episymbiotic CPR bacteria and DPANN archaea in groundwater ecosystems.</title>
        <authorList>
            <person name="He C.Y."/>
            <person name="Keren R."/>
            <person name="Whittaker M."/>
            <person name="Farag I.F."/>
            <person name="Doudna J."/>
            <person name="Cate J.H.D."/>
            <person name="Banfield J.F."/>
        </authorList>
    </citation>
    <scope>NUCLEOTIDE SEQUENCE</scope>
    <source>
        <strain evidence="18">NC_groundwater_1225_Ag_S-0.1um_56_177</strain>
    </source>
</reference>
<dbReference type="GO" id="GO:0005737">
    <property type="term" value="C:cytoplasm"/>
    <property type="evidence" value="ECO:0007669"/>
    <property type="project" value="UniProtKB-SubCell"/>
</dbReference>
<evidence type="ECO:0000256" key="6">
    <source>
        <dbReference type="ARBA" id="ARBA00022618"/>
    </source>
</evidence>
<dbReference type="SUPFAM" id="SSF53623">
    <property type="entry name" value="MurD-like peptide ligases, catalytic domain"/>
    <property type="match status" value="1"/>
</dbReference>
<evidence type="ECO:0000256" key="13">
    <source>
        <dbReference type="ARBA" id="ARBA00047833"/>
    </source>
</evidence>
<dbReference type="EC" id="6.3.2.8" evidence="3 14"/>
<comment type="function">
    <text evidence="14">Cell wall formation.</text>
</comment>
<dbReference type="InterPro" id="IPR000713">
    <property type="entry name" value="Mur_ligase_N"/>
</dbReference>
<evidence type="ECO:0000313" key="19">
    <source>
        <dbReference type="Proteomes" id="UP000756703"/>
    </source>
</evidence>
<comment type="similarity">
    <text evidence="14">Belongs to the MurCDEF family.</text>
</comment>
<dbReference type="EMBL" id="JACQMI010000005">
    <property type="protein sequence ID" value="MBI4132683.1"/>
    <property type="molecule type" value="Genomic_DNA"/>
</dbReference>
<dbReference type="InterPro" id="IPR004101">
    <property type="entry name" value="Mur_ligase_C"/>
</dbReference>
<gene>
    <name evidence="14 18" type="primary">murC</name>
    <name evidence="18" type="ORF">HY473_01100</name>
</gene>
<keyword evidence="4 14" id="KW-0963">Cytoplasm</keyword>
<dbReference type="PANTHER" id="PTHR43445:SF3">
    <property type="entry name" value="UDP-N-ACETYLMURAMATE--L-ALANINE LIGASE"/>
    <property type="match status" value="1"/>
</dbReference>
<feature type="binding site" evidence="14">
    <location>
        <begin position="114"/>
        <end position="120"/>
    </location>
    <ligand>
        <name>ATP</name>
        <dbReference type="ChEBI" id="CHEBI:30616"/>
    </ligand>
</feature>
<evidence type="ECO:0000259" key="16">
    <source>
        <dbReference type="Pfam" id="PF02875"/>
    </source>
</evidence>
<dbReference type="InterPro" id="IPR036565">
    <property type="entry name" value="Mur-like_cat_sf"/>
</dbReference>
<dbReference type="GO" id="GO:0051301">
    <property type="term" value="P:cell division"/>
    <property type="evidence" value="ECO:0007669"/>
    <property type="project" value="UniProtKB-KW"/>
</dbReference>
<evidence type="ECO:0000256" key="9">
    <source>
        <dbReference type="ARBA" id="ARBA00022960"/>
    </source>
</evidence>
<keyword evidence="12 14" id="KW-0961">Cell wall biogenesis/degradation</keyword>
<keyword evidence="11 14" id="KW-0131">Cell cycle</keyword>
<evidence type="ECO:0000256" key="4">
    <source>
        <dbReference type="ARBA" id="ARBA00022490"/>
    </source>
</evidence>
<evidence type="ECO:0000256" key="5">
    <source>
        <dbReference type="ARBA" id="ARBA00022598"/>
    </source>
</evidence>
<protein>
    <recommendedName>
        <fullName evidence="3 14">UDP-N-acetylmuramate--L-alanine ligase</fullName>
        <ecNumber evidence="3 14">6.3.2.8</ecNumber>
    </recommendedName>
    <alternativeName>
        <fullName evidence="14">UDP-N-acetylmuramoyl-L-alanine synthetase</fullName>
    </alternativeName>
</protein>
<evidence type="ECO:0000256" key="11">
    <source>
        <dbReference type="ARBA" id="ARBA00023306"/>
    </source>
</evidence>